<gene>
    <name evidence="1" type="ORF">GAK31_03713</name>
</gene>
<reference evidence="2" key="1">
    <citation type="journal article" date="2020" name="MBio">
        <title>Horizontal gene transfer to a defensive symbiont with a reduced genome amongst a multipartite beetle microbiome.</title>
        <authorList>
            <person name="Waterworth S.C."/>
            <person name="Florez L.V."/>
            <person name="Rees E.R."/>
            <person name="Hertweck C."/>
            <person name="Kaltenpoth M."/>
            <person name="Kwan J.C."/>
        </authorList>
    </citation>
    <scope>NUCLEOTIDE SEQUENCE [LARGE SCALE GENOMIC DNA]</scope>
</reference>
<sequence>MGHYWLDARQGPDYTHGQLSAIATLTPAWELRATVHDTDNAARRLFPGAAGGRFEVALQGSF</sequence>
<organism evidence="1 2">
    <name type="scientific">Stenotrophomonas maltophilia</name>
    <name type="common">Pseudomonas maltophilia</name>
    <name type="synonym">Xanthomonas maltophilia</name>
    <dbReference type="NCBI Taxonomy" id="40324"/>
    <lineage>
        <taxon>Bacteria</taxon>
        <taxon>Pseudomonadati</taxon>
        <taxon>Pseudomonadota</taxon>
        <taxon>Gammaproteobacteria</taxon>
        <taxon>Lysobacterales</taxon>
        <taxon>Lysobacteraceae</taxon>
        <taxon>Stenotrophomonas</taxon>
        <taxon>Stenotrophomonas maltophilia group</taxon>
    </lineage>
</organism>
<dbReference type="Proteomes" id="UP000487117">
    <property type="component" value="Unassembled WGS sequence"/>
</dbReference>
<evidence type="ECO:0008006" key="3">
    <source>
        <dbReference type="Google" id="ProtNLM"/>
    </source>
</evidence>
<proteinExistence type="predicted"/>
<accession>A0A7V8JKN0</accession>
<name>A0A7V8JKN0_STEMA</name>
<evidence type="ECO:0000313" key="1">
    <source>
        <dbReference type="EMBL" id="KAF1013563.1"/>
    </source>
</evidence>
<dbReference type="EMBL" id="WNDS01000005">
    <property type="protein sequence ID" value="KAF1013563.1"/>
    <property type="molecule type" value="Genomic_DNA"/>
</dbReference>
<dbReference type="AlphaFoldDB" id="A0A7V8JKN0"/>
<protein>
    <recommendedName>
        <fullName evidence="3">TonB-dependent receptor</fullName>
    </recommendedName>
</protein>
<comment type="caution">
    <text evidence="1">The sequence shown here is derived from an EMBL/GenBank/DDBJ whole genome shotgun (WGS) entry which is preliminary data.</text>
</comment>
<evidence type="ECO:0000313" key="2">
    <source>
        <dbReference type="Proteomes" id="UP000487117"/>
    </source>
</evidence>